<dbReference type="InterPro" id="IPR001810">
    <property type="entry name" value="F-box_dom"/>
</dbReference>
<evidence type="ECO:0000313" key="4">
    <source>
        <dbReference type="Proteomes" id="UP001152523"/>
    </source>
</evidence>
<keyword evidence="4" id="KW-1185">Reference proteome</keyword>
<dbReference type="PANTHER" id="PTHR31111">
    <property type="entry name" value="BNAA05G37150D PROTEIN-RELATED"/>
    <property type="match status" value="1"/>
</dbReference>
<feature type="domain" description="F-box associated beta-propeller type 3" evidence="2">
    <location>
        <begin position="112"/>
        <end position="288"/>
    </location>
</feature>
<dbReference type="AlphaFoldDB" id="A0AAV0G5C2"/>
<dbReference type="Pfam" id="PF00646">
    <property type="entry name" value="F-box"/>
    <property type="match status" value="1"/>
</dbReference>
<evidence type="ECO:0000259" key="1">
    <source>
        <dbReference type="Pfam" id="PF00646"/>
    </source>
</evidence>
<evidence type="ECO:0000313" key="3">
    <source>
        <dbReference type="EMBL" id="CAH9143143.1"/>
    </source>
</evidence>
<proteinExistence type="predicted"/>
<dbReference type="InterPro" id="IPR013187">
    <property type="entry name" value="F-box-assoc_dom_typ3"/>
</dbReference>
<dbReference type="InterPro" id="IPR036047">
    <property type="entry name" value="F-box-like_dom_sf"/>
</dbReference>
<name>A0AAV0G5C2_9ASTE</name>
<dbReference type="NCBIfam" id="TIGR01640">
    <property type="entry name" value="F_box_assoc_1"/>
    <property type="match status" value="1"/>
</dbReference>
<sequence>MAMQKLSNHQISTDILTKGALTNPEIPEHVIIQNILLKLPVKFLLQLKSVSNVWYNLIGSPDFIRQYNSYSLAKANGGRLMLFYDPHYYHLFIKNMEGDVLWKIYIRSRDNVFSNIFRGLICFYNATENQAVVLNLTTHETITLPRLRYQRRSLLRLGFDHIAKKYKVVYFDSAQCRILTLGAGIKGKNSWRTVPSKGLLPSIRGNWNVDKVESDSLIHIDGWLYWIATKTHKICYLDLNEERFGTIPLPQEVQHLKWSGRITEYKGKLGIVRVPKNGELSLELWIYDGEGEGCEAAVVWTVESLEPKIGRDFVITNALCGSEIILEITPDLSNSVTDSGSRRRFIPQLLLCNKTGECEQIPTALDTFVSIPALLGVVDFNFASFATLFFCA</sequence>
<feature type="domain" description="F-box" evidence="1">
    <location>
        <begin position="31"/>
        <end position="64"/>
    </location>
</feature>
<organism evidence="3 4">
    <name type="scientific">Cuscuta epithymum</name>
    <dbReference type="NCBI Taxonomy" id="186058"/>
    <lineage>
        <taxon>Eukaryota</taxon>
        <taxon>Viridiplantae</taxon>
        <taxon>Streptophyta</taxon>
        <taxon>Embryophyta</taxon>
        <taxon>Tracheophyta</taxon>
        <taxon>Spermatophyta</taxon>
        <taxon>Magnoliopsida</taxon>
        <taxon>eudicotyledons</taxon>
        <taxon>Gunneridae</taxon>
        <taxon>Pentapetalae</taxon>
        <taxon>asterids</taxon>
        <taxon>lamiids</taxon>
        <taxon>Solanales</taxon>
        <taxon>Convolvulaceae</taxon>
        <taxon>Cuscuteae</taxon>
        <taxon>Cuscuta</taxon>
        <taxon>Cuscuta subgen. Cuscuta</taxon>
    </lineage>
</organism>
<dbReference type="SUPFAM" id="SSF81383">
    <property type="entry name" value="F-box domain"/>
    <property type="match status" value="1"/>
</dbReference>
<comment type="caution">
    <text evidence="3">The sequence shown here is derived from an EMBL/GenBank/DDBJ whole genome shotgun (WGS) entry which is preliminary data.</text>
</comment>
<dbReference type="EMBL" id="CAMAPF010001048">
    <property type="protein sequence ID" value="CAH9143143.1"/>
    <property type="molecule type" value="Genomic_DNA"/>
</dbReference>
<protein>
    <recommendedName>
        <fullName evidence="5">F-box domain-containing protein</fullName>
    </recommendedName>
</protein>
<dbReference type="Pfam" id="PF08268">
    <property type="entry name" value="FBA_3"/>
    <property type="match status" value="1"/>
</dbReference>
<dbReference type="Proteomes" id="UP001152523">
    <property type="component" value="Unassembled WGS sequence"/>
</dbReference>
<dbReference type="InterPro" id="IPR017451">
    <property type="entry name" value="F-box-assoc_interact_dom"/>
</dbReference>
<dbReference type="PANTHER" id="PTHR31111:SF136">
    <property type="entry name" value="F-BOX ASSOCIATED DOMAIN-CONTAINING PROTEIN"/>
    <property type="match status" value="1"/>
</dbReference>
<evidence type="ECO:0008006" key="5">
    <source>
        <dbReference type="Google" id="ProtNLM"/>
    </source>
</evidence>
<gene>
    <name evidence="3" type="ORF">CEPIT_LOCUS40442</name>
</gene>
<accession>A0AAV0G5C2</accession>
<evidence type="ECO:0000259" key="2">
    <source>
        <dbReference type="Pfam" id="PF08268"/>
    </source>
</evidence>
<reference evidence="3" key="1">
    <citation type="submission" date="2022-07" db="EMBL/GenBank/DDBJ databases">
        <authorList>
            <person name="Macas J."/>
            <person name="Novak P."/>
            <person name="Neumann P."/>
        </authorList>
    </citation>
    <scope>NUCLEOTIDE SEQUENCE</scope>
</reference>